<protein>
    <submittedName>
        <fullName evidence="4">Alpha/beta hydrolase</fullName>
    </submittedName>
</protein>
<dbReference type="SUPFAM" id="SSF53474">
    <property type="entry name" value="alpha/beta-Hydrolases"/>
    <property type="match status" value="1"/>
</dbReference>
<dbReference type="EMBL" id="JBHTAH010000014">
    <property type="protein sequence ID" value="MFC7070828.1"/>
    <property type="molecule type" value="Genomic_DNA"/>
</dbReference>
<comment type="similarity">
    <text evidence="1">Belongs to the AB hydrolase superfamily. AB hydrolase 2 family.</text>
</comment>
<dbReference type="InterPro" id="IPR050565">
    <property type="entry name" value="LYPA1-2/EST-like"/>
</dbReference>
<proteinExistence type="inferred from homology"/>
<dbReference type="InterPro" id="IPR003140">
    <property type="entry name" value="PLipase/COase/thioEstase"/>
</dbReference>
<accession>A0ABD5WCT1</accession>
<dbReference type="GeneID" id="81125472"/>
<organism evidence="4 5">
    <name type="scientific">Halobaculum lipolyticum</name>
    <dbReference type="NCBI Taxonomy" id="3032001"/>
    <lineage>
        <taxon>Archaea</taxon>
        <taxon>Methanobacteriati</taxon>
        <taxon>Methanobacteriota</taxon>
        <taxon>Stenosarchaea group</taxon>
        <taxon>Halobacteria</taxon>
        <taxon>Halobacteriales</taxon>
        <taxon>Haloferacaceae</taxon>
        <taxon>Halobaculum</taxon>
    </lineage>
</organism>
<evidence type="ECO:0000313" key="4">
    <source>
        <dbReference type="EMBL" id="MFC7070828.1"/>
    </source>
</evidence>
<keyword evidence="5" id="KW-1185">Reference proteome</keyword>
<evidence type="ECO:0000313" key="5">
    <source>
        <dbReference type="Proteomes" id="UP001596461"/>
    </source>
</evidence>
<dbReference type="GO" id="GO:0016787">
    <property type="term" value="F:hydrolase activity"/>
    <property type="evidence" value="ECO:0007669"/>
    <property type="project" value="UniProtKB-KW"/>
</dbReference>
<evidence type="ECO:0000256" key="1">
    <source>
        <dbReference type="ARBA" id="ARBA00006499"/>
    </source>
</evidence>
<evidence type="ECO:0000256" key="2">
    <source>
        <dbReference type="ARBA" id="ARBA00022801"/>
    </source>
</evidence>
<dbReference type="PANTHER" id="PTHR10655">
    <property type="entry name" value="LYSOPHOSPHOLIPASE-RELATED"/>
    <property type="match status" value="1"/>
</dbReference>
<dbReference type="PANTHER" id="PTHR10655:SF17">
    <property type="entry name" value="LYSOPHOSPHOLIPASE-LIKE PROTEIN 1"/>
    <property type="match status" value="1"/>
</dbReference>
<dbReference type="AlphaFoldDB" id="A0ABD5WCT1"/>
<feature type="domain" description="Phospholipase/carboxylesterase/thioesterase" evidence="3">
    <location>
        <begin position="28"/>
        <end position="213"/>
    </location>
</feature>
<dbReference type="RefSeq" id="WP_284030633.1">
    <property type="nucleotide sequence ID" value="NZ_CP126154.1"/>
</dbReference>
<dbReference type="Pfam" id="PF02230">
    <property type="entry name" value="Abhydrolase_2"/>
    <property type="match status" value="1"/>
</dbReference>
<dbReference type="Proteomes" id="UP001596461">
    <property type="component" value="Unassembled WGS sequence"/>
</dbReference>
<dbReference type="InterPro" id="IPR029058">
    <property type="entry name" value="AB_hydrolase_fold"/>
</dbReference>
<comment type="caution">
    <text evidence="4">The sequence shown here is derived from an EMBL/GenBank/DDBJ whole genome shotgun (WGS) entry which is preliminary data.</text>
</comment>
<keyword evidence="2 4" id="KW-0378">Hydrolase</keyword>
<name>A0ABD5WCT1_9EURY</name>
<reference evidence="4 5" key="1">
    <citation type="journal article" date="2019" name="Int. J. Syst. Evol. Microbiol.">
        <title>The Global Catalogue of Microorganisms (GCM) 10K type strain sequencing project: providing services to taxonomists for standard genome sequencing and annotation.</title>
        <authorList>
            <consortium name="The Broad Institute Genomics Platform"/>
            <consortium name="The Broad Institute Genome Sequencing Center for Infectious Disease"/>
            <person name="Wu L."/>
            <person name="Ma J."/>
        </authorList>
    </citation>
    <scope>NUCLEOTIDE SEQUENCE [LARGE SCALE GENOMIC DNA]</scope>
    <source>
        <strain evidence="4 5">DT31</strain>
    </source>
</reference>
<sequence length="220" mass="22920">MTDIDTSDAGGPHAGQPVRHAGADLADATAAVVMVHGRGATAHSILGMAGEFGTDGVAYLAPSAARNTWYPHSFMQETTANQPHLDSALAVLGRLVDVAGDAVGRENVLVLGFSQGACLGSEWLARNADRYGGFVGFSGGLHGPEGTPRDYDGDLDGTPVFLGCSDVDPHIPLERVKETTEVFTELGAEVDERIYEGMGHGVNEDELAAAKAMVTSLDVE</sequence>
<evidence type="ECO:0000259" key="3">
    <source>
        <dbReference type="Pfam" id="PF02230"/>
    </source>
</evidence>
<gene>
    <name evidence="4" type="ORF">ACFQL9_14350</name>
</gene>
<dbReference type="Gene3D" id="3.40.50.1820">
    <property type="entry name" value="alpha/beta hydrolase"/>
    <property type="match status" value="1"/>
</dbReference>